<accession>A0AAV7PAK1</accession>
<organism evidence="2 3">
    <name type="scientific">Pleurodeles waltl</name>
    <name type="common">Iberian ribbed newt</name>
    <dbReference type="NCBI Taxonomy" id="8319"/>
    <lineage>
        <taxon>Eukaryota</taxon>
        <taxon>Metazoa</taxon>
        <taxon>Chordata</taxon>
        <taxon>Craniata</taxon>
        <taxon>Vertebrata</taxon>
        <taxon>Euteleostomi</taxon>
        <taxon>Amphibia</taxon>
        <taxon>Batrachia</taxon>
        <taxon>Caudata</taxon>
        <taxon>Salamandroidea</taxon>
        <taxon>Salamandridae</taxon>
        <taxon>Pleurodelinae</taxon>
        <taxon>Pleurodeles</taxon>
    </lineage>
</organism>
<feature type="compositionally biased region" description="Low complexity" evidence="1">
    <location>
        <begin position="94"/>
        <end position="103"/>
    </location>
</feature>
<name>A0AAV7PAK1_PLEWA</name>
<evidence type="ECO:0000256" key="1">
    <source>
        <dbReference type="SAM" id="MobiDB-lite"/>
    </source>
</evidence>
<proteinExistence type="predicted"/>
<keyword evidence="3" id="KW-1185">Reference proteome</keyword>
<sequence length="194" mass="19980">MGLFYFQRSGPCAAVTHLAHRVSRHIALLTRGGQGILAVGDALLAPLSPPGEFQGSPPCSLRRFRPRGVPAAGPRRIHRPFSSPRAPGTPPTPAGGATPRGTPHLGSPAARQAGAPPVSLFPVRVDSWGDPPQGAAGAALSQRMGPGTANAPSASRRWPARRSPLPGIRRGRSAGGFPLAASSPLGRVSEDPLF</sequence>
<dbReference type="EMBL" id="JANPWB010000011">
    <property type="protein sequence ID" value="KAJ1124277.1"/>
    <property type="molecule type" value="Genomic_DNA"/>
</dbReference>
<feature type="region of interest" description="Disordered" evidence="1">
    <location>
        <begin position="51"/>
        <end position="194"/>
    </location>
</feature>
<evidence type="ECO:0000313" key="2">
    <source>
        <dbReference type="EMBL" id="KAJ1124277.1"/>
    </source>
</evidence>
<comment type="caution">
    <text evidence="2">The sequence shown here is derived from an EMBL/GenBank/DDBJ whole genome shotgun (WGS) entry which is preliminary data.</text>
</comment>
<evidence type="ECO:0000313" key="3">
    <source>
        <dbReference type="Proteomes" id="UP001066276"/>
    </source>
</evidence>
<dbReference type="AlphaFoldDB" id="A0AAV7PAK1"/>
<dbReference type="Proteomes" id="UP001066276">
    <property type="component" value="Chromosome 7"/>
</dbReference>
<gene>
    <name evidence="2" type="ORF">NDU88_002738</name>
</gene>
<reference evidence="2" key="1">
    <citation type="journal article" date="2022" name="bioRxiv">
        <title>Sequencing and chromosome-scale assembly of the giantPleurodeles waltlgenome.</title>
        <authorList>
            <person name="Brown T."/>
            <person name="Elewa A."/>
            <person name="Iarovenko S."/>
            <person name="Subramanian E."/>
            <person name="Araus A.J."/>
            <person name="Petzold A."/>
            <person name="Susuki M."/>
            <person name="Suzuki K.-i.T."/>
            <person name="Hayashi T."/>
            <person name="Toyoda A."/>
            <person name="Oliveira C."/>
            <person name="Osipova E."/>
            <person name="Leigh N.D."/>
            <person name="Simon A."/>
            <person name="Yun M.H."/>
        </authorList>
    </citation>
    <scope>NUCLEOTIDE SEQUENCE</scope>
    <source>
        <strain evidence="2">20211129_DDA</strain>
        <tissue evidence="2">Liver</tissue>
    </source>
</reference>
<protein>
    <submittedName>
        <fullName evidence="2">Uncharacterized protein</fullName>
    </submittedName>
</protein>
<feature type="compositionally biased region" description="Low complexity" evidence="1">
    <location>
        <begin position="151"/>
        <end position="164"/>
    </location>
</feature>